<proteinExistence type="predicted"/>
<dbReference type="PANTHER" id="PTHR43031:SF1">
    <property type="entry name" value="PYRIDINE NUCLEOTIDE-DISULPHIDE OXIDOREDUCTASE"/>
    <property type="match status" value="1"/>
</dbReference>
<gene>
    <name evidence="2" type="ORF">HU137_05260</name>
</gene>
<organism evidence="2 3">
    <name type="scientific">Moheibacter lacus</name>
    <dbReference type="NCBI Taxonomy" id="2745851"/>
    <lineage>
        <taxon>Bacteria</taxon>
        <taxon>Pseudomonadati</taxon>
        <taxon>Bacteroidota</taxon>
        <taxon>Flavobacteriia</taxon>
        <taxon>Flavobacteriales</taxon>
        <taxon>Weeksellaceae</taxon>
        <taxon>Moheibacter</taxon>
    </lineage>
</organism>
<dbReference type="AlphaFoldDB" id="A0A838ZIU3"/>
<protein>
    <submittedName>
        <fullName evidence="2">Rhodanese-like domain-containing protein</fullName>
    </submittedName>
</protein>
<dbReference type="InterPro" id="IPR050229">
    <property type="entry name" value="GlpE_sulfurtransferase"/>
</dbReference>
<dbReference type="Gene3D" id="3.40.250.10">
    <property type="entry name" value="Rhodanese-like domain"/>
    <property type="match status" value="1"/>
</dbReference>
<dbReference type="CDD" id="cd00158">
    <property type="entry name" value="RHOD"/>
    <property type="match status" value="1"/>
</dbReference>
<dbReference type="PANTHER" id="PTHR43031">
    <property type="entry name" value="FAD-DEPENDENT OXIDOREDUCTASE"/>
    <property type="match status" value="1"/>
</dbReference>
<name>A0A838ZIU3_9FLAO</name>
<dbReference type="InterPro" id="IPR001763">
    <property type="entry name" value="Rhodanese-like_dom"/>
</dbReference>
<evidence type="ECO:0000259" key="1">
    <source>
        <dbReference type="PROSITE" id="PS50206"/>
    </source>
</evidence>
<dbReference type="PROSITE" id="PS50206">
    <property type="entry name" value="RHODANESE_3"/>
    <property type="match status" value="1"/>
</dbReference>
<keyword evidence="3" id="KW-1185">Reference proteome</keyword>
<dbReference type="Proteomes" id="UP000552241">
    <property type="component" value="Unassembled WGS sequence"/>
</dbReference>
<evidence type="ECO:0000313" key="3">
    <source>
        <dbReference type="Proteomes" id="UP000552241"/>
    </source>
</evidence>
<reference evidence="2 3" key="1">
    <citation type="submission" date="2020-07" db="EMBL/GenBank/DDBJ databases">
        <title>Moheibacter lacus sp. nov., a member of the family Flavobacteriaceae isolated from freshwater lake sediment.</title>
        <authorList>
            <person name="Liu Y."/>
        </authorList>
    </citation>
    <scope>NUCLEOTIDE SEQUENCE [LARGE SCALE GENOMIC DNA]</scope>
    <source>
        <strain evidence="2 3">BDHS18</strain>
    </source>
</reference>
<dbReference type="EMBL" id="JACDZE010000001">
    <property type="protein sequence ID" value="MBA5629178.1"/>
    <property type="molecule type" value="Genomic_DNA"/>
</dbReference>
<comment type="caution">
    <text evidence="2">The sequence shown here is derived from an EMBL/GenBank/DDBJ whole genome shotgun (WGS) entry which is preliminary data.</text>
</comment>
<feature type="domain" description="Rhodanese" evidence="1">
    <location>
        <begin position="18"/>
        <end position="101"/>
    </location>
</feature>
<dbReference type="SMART" id="SM00450">
    <property type="entry name" value="RHOD"/>
    <property type="match status" value="1"/>
</dbReference>
<dbReference type="SUPFAM" id="SSF52821">
    <property type="entry name" value="Rhodanese/Cell cycle control phosphatase"/>
    <property type="match status" value="1"/>
</dbReference>
<accession>A0A838ZIU3</accession>
<evidence type="ECO:0000313" key="2">
    <source>
        <dbReference type="EMBL" id="MBA5629178.1"/>
    </source>
</evidence>
<dbReference type="InterPro" id="IPR036873">
    <property type="entry name" value="Rhodanese-like_dom_sf"/>
</dbReference>
<dbReference type="Pfam" id="PF00581">
    <property type="entry name" value="Rhodanese"/>
    <property type="match status" value="1"/>
</dbReference>
<sequence length="101" mass="11510">METQEISSVNEIAQIDFADENKVLLDVRTPEEFNAGNIPNSVNIDFNSDEFDAMIQDLDKEKTYYVYCKSGNRSTKASQKMQEAGFQHVVNLKDGYSAYQK</sequence>